<dbReference type="eggNOG" id="KOG3674">
    <property type="taxonomic scope" value="Eukaryota"/>
</dbReference>
<dbReference type="Proteomes" id="UP000014500">
    <property type="component" value="Unassembled WGS sequence"/>
</dbReference>
<dbReference type="InterPro" id="IPR002877">
    <property type="entry name" value="RNA_MeTrfase_FtsJ_dom"/>
</dbReference>
<accession>T1IVL2</accession>
<dbReference type="Pfam" id="PF01728">
    <property type="entry name" value="FtsJ"/>
    <property type="match status" value="1"/>
</dbReference>
<dbReference type="PhylomeDB" id="T1IVL2"/>
<organism evidence="9 10">
    <name type="scientific">Strigamia maritima</name>
    <name type="common">European centipede</name>
    <name type="synonym">Geophilus maritimus</name>
    <dbReference type="NCBI Taxonomy" id="126957"/>
    <lineage>
        <taxon>Eukaryota</taxon>
        <taxon>Metazoa</taxon>
        <taxon>Ecdysozoa</taxon>
        <taxon>Arthropoda</taxon>
        <taxon>Myriapoda</taxon>
        <taxon>Chilopoda</taxon>
        <taxon>Pleurostigmophora</taxon>
        <taxon>Geophilomorpha</taxon>
        <taxon>Linotaeniidae</taxon>
        <taxon>Strigamia</taxon>
    </lineage>
</organism>
<dbReference type="AlphaFoldDB" id="T1IVL2"/>
<feature type="domain" description="Adrift-type SAM-dependent 2'-O-MTase" evidence="8">
    <location>
        <begin position="92"/>
        <end position="322"/>
    </location>
</feature>
<evidence type="ECO:0000313" key="9">
    <source>
        <dbReference type="EnsemblMetazoa" id="SMAR005213-PA"/>
    </source>
</evidence>
<dbReference type="PANTHER" id="PTHR16121:SF2">
    <property type="entry name" value="CAP-SPECIFIC MRNA (NUCLEOSIDE-2'-O-)-METHYLTRANSFERASE 2"/>
    <property type="match status" value="1"/>
</dbReference>
<keyword evidence="4 7" id="KW-0808">Transferase</keyword>
<dbReference type="InterPro" id="IPR029063">
    <property type="entry name" value="SAM-dependent_MTases_sf"/>
</dbReference>
<evidence type="ECO:0000256" key="2">
    <source>
        <dbReference type="ARBA" id="ARBA00021134"/>
    </source>
</evidence>
<dbReference type="PROSITE" id="PS51614">
    <property type="entry name" value="SAM_MT_ADRIFT"/>
    <property type="match status" value="1"/>
</dbReference>
<dbReference type="InterPro" id="IPR025807">
    <property type="entry name" value="Adrift-typ_MeTrfase"/>
</dbReference>
<name>T1IVL2_STRMM</name>
<dbReference type="STRING" id="126957.T1IVL2"/>
<keyword evidence="10" id="KW-1185">Reference proteome</keyword>
<dbReference type="EnsemblMetazoa" id="SMAR005213-RA">
    <property type="protein sequence ID" value="SMAR005213-PA"/>
    <property type="gene ID" value="SMAR005213"/>
</dbReference>
<evidence type="ECO:0000256" key="5">
    <source>
        <dbReference type="ARBA" id="ARBA00022691"/>
    </source>
</evidence>
<feature type="active site" description="Proton acceptor" evidence="7">
    <location>
        <position position="275"/>
    </location>
</feature>
<keyword evidence="3 7" id="KW-0489">Methyltransferase</keyword>
<proteinExistence type="predicted"/>
<dbReference type="InterPro" id="IPR050851">
    <property type="entry name" value="mRNA_Cap_2O-Ribose_MeTrfase"/>
</dbReference>
<keyword evidence="5 7" id="KW-0949">S-adenosyl-L-methionine</keyword>
<dbReference type="PANTHER" id="PTHR16121">
    <property type="entry name" value="CAP-SPECIFIC MRNA (NUCLEOSIDE-2'-O-)-METHYLTRANSFERASE 1-RELATED"/>
    <property type="match status" value="1"/>
</dbReference>
<feature type="binding site" evidence="7">
    <location>
        <position position="167"/>
    </location>
    <ligand>
        <name>S-adenosyl-L-methionine</name>
        <dbReference type="ChEBI" id="CHEBI:59789"/>
    </ligand>
</feature>
<protein>
    <recommendedName>
        <fullName evidence="2">Cap-specific mRNA (nucleoside-2'-O-)-methyltransferase 2</fullName>
        <ecNumber evidence="1">2.1.1.296</ecNumber>
    </recommendedName>
</protein>
<dbReference type="HOGENOM" id="CLU_019427_0_0_1"/>
<dbReference type="GO" id="GO:0006370">
    <property type="term" value="P:7-methylguanosine mRNA capping"/>
    <property type="evidence" value="ECO:0007669"/>
    <property type="project" value="TreeGrafter"/>
</dbReference>
<evidence type="ECO:0000256" key="1">
    <source>
        <dbReference type="ARBA" id="ARBA00012770"/>
    </source>
</evidence>
<evidence type="ECO:0000256" key="7">
    <source>
        <dbReference type="PROSITE-ProRule" id="PRU00946"/>
    </source>
</evidence>
<evidence type="ECO:0000256" key="3">
    <source>
        <dbReference type="ARBA" id="ARBA00022603"/>
    </source>
</evidence>
<dbReference type="EC" id="2.1.1.296" evidence="1"/>
<reference evidence="10" key="1">
    <citation type="submission" date="2011-05" db="EMBL/GenBank/DDBJ databases">
        <authorList>
            <person name="Richards S.R."/>
            <person name="Qu J."/>
            <person name="Jiang H."/>
            <person name="Jhangiani S.N."/>
            <person name="Agravi P."/>
            <person name="Goodspeed R."/>
            <person name="Gross S."/>
            <person name="Mandapat C."/>
            <person name="Jackson L."/>
            <person name="Mathew T."/>
            <person name="Pu L."/>
            <person name="Thornton R."/>
            <person name="Saada N."/>
            <person name="Wilczek-Boney K.B."/>
            <person name="Lee S."/>
            <person name="Kovar C."/>
            <person name="Wu Y."/>
            <person name="Scherer S.E."/>
            <person name="Worley K.C."/>
            <person name="Muzny D.M."/>
            <person name="Gibbs R."/>
        </authorList>
    </citation>
    <scope>NUCLEOTIDE SEQUENCE</scope>
    <source>
        <strain evidence="10">Brora</strain>
    </source>
</reference>
<dbReference type="EMBL" id="AFFK01019724">
    <property type="status" value="NOT_ANNOTATED_CDS"/>
    <property type="molecule type" value="Genomic_DNA"/>
</dbReference>
<evidence type="ECO:0000313" key="10">
    <source>
        <dbReference type="Proteomes" id="UP000014500"/>
    </source>
</evidence>
<dbReference type="GO" id="GO:0005634">
    <property type="term" value="C:nucleus"/>
    <property type="evidence" value="ECO:0007669"/>
    <property type="project" value="TreeGrafter"/>
</dbReference>
<evidence type="ECO:0000256" key="6">
    <source>
        <dbReference type="ARBA" id="ARBA00049477"/>
    </source>
</evidence>
<feature type="binding site" evidence="7">
    <location>
        <position position="235"/>
    </location>
    <ligand>
        <name>S-adenosyl-L-methionine</name>
        <dbReference type="ChEBI" id="CHEBI:59789"/>
    </ligand>
</feature>
<comment type="catalytic activity">
    <reaction evidence="6">
        <text>a 5'-end (N(7)-methyl 5'-triphosphoguanosine)-(2'-O-methyl-ribonucleoside)-(ribonucleotide) in mRNA + S-adenosyl-L-methionine = a 5'-end (N(7)-methyl 5'-triphosphoguanosine)-(2'-O-methyl-ribonucleoside)-(2'-O-methyl-ribonucleotide) in mRNA + S-adenosyl-L-homocysteine + H(+)</text>
        <dbReference type="Rhea" id="RHEA:67024"/>
        <dbReference type="Rhea" id="RHEA-COMP:17169"/>
        <dbReference type="Rhea" id="RHEA-COMP:17170"/>
        <dbReference type="ChEBI" id="CHEBI:15378"/>
        <dbReference type="ChEBI" id="CHEBI:57856"/>
        <dbReference type="ChEBI" id="CHEBI:59789"/>
        <dbReference type="ChEBI" id="CHEBI:167612"/>
        <dbReference type="ChEBI" id="CHEBI:167614"/>
        <dbReference type="EC" id="2.1.1.296"/>
    </reaction>
</comment>
<sequence length="608" mass="71518">MMETNTDDLTTQHFNKRYYITKTNENWVLPPADELWTGIAWSDETLLSMKDNLNTVKSLLNDKERGPWSEHTQSLNPAGSIVPNLKRRCKPELCTQAWAKCFEIMSNYEIDFFSEFCLNTIHLCEAPGAFITALNHFIYSRWPGKQKDVNSELDFIYINRNMNPILWNWIATTLNPYYEGNSQSCMINDDRFILNTLNNWEFGADNTGDIMHIGNLEKLESRARDLGEISLITADGSIGCHDNPSEQERIVSVLHFCEVVTALTVLKSDGHFVVKMFTFFESRSINLLYLLNCFFREVHLFKPATSKEGNSEIYVICIGYEKDKLKLYENQLKLIFDSSYHEKILLHRKHIPQDFIDHVYTSGKLFAEIQTEVIQRNVHLYQNIDIETRQYYDEMQSKSLTYFMRNFNVNCIDDNHLIVPRKLLLYCFKNDGRKTRSPDLFLRSVDVTFNALQKRKCLSFQEKIFEMNMELHGFMSEKWTPADTVYNEIYLGRDYRPGFESKLDFEFVKYGKPYDKVQSSRFSCQFLINLWNEAVEEIILPNVDVLGNVNQIQLFLRIYNRSKNSGDEQFYNKLYDFNKRKLAQQLHHLFKEIRNKVQLDTNNSLTVN</sequence>
<evidence type="ECO:0000256" key="4">
    <source>
        <dbReference type="ARBA" id="ARBA00022679"/>
    </source>
</evidence>
<dbReference type="GO" id="GO:0005737">
    <property type="term" value="C:cytoplasm"/>
    <property type="evidence" value="ECO:0007669"/>
    <property type="project" value="TreeGrafter"/>
</dbReference>
<feature type="binding site" evidence="7">
    <location>
        <position position="128"/>
    </location>
    <ligand>
        <name>S-adenosyl-L-methionine</name>
        <dbReference type="ChEBI" id="CHEBI:59789"/>
    </ligand>
</feature>
<dbReference type="GO" id="GO:0004483">
    <property type="term" value="F:methyltransferase cap1 activity"/>
    <property type="evidence" value="ECO:0007669"/>
    <property type="project" value="UniProtKB-ARBA"/>
</dbReference>
<dbReference type="Gene3D" id="3.40.50.12760">
    <property type="match status" value="1"/>
</dbReference>
<reference evidence="9" key="2">
    <citation type="submission" date="2015-02" db="UniProtKB">
        <authorList>
            <consortium name="EnsemblMetazoa"/>
        </authorList>
    </citation>
    <scope>IDENTIFICATION</scope>
</reference>
<evidence type="ECO:0000259" key="8">
    <source>
        <dbReference type="PROSITE" id="PS51614"/>
    </source>
</evidence>
<dbReference type="SUPFAM" id="SSF53335">
    <property type="entry name" value="S-adenosyl-L-methionine-dependent methyltransferases"/>
    <property type="match status" value="1"/>
</dbReference>
<dbReference type="GO" id="GO:0120550">
    <property type="term" value="F:methyltransferase cap2 activity"/>
    <property type="evidence" value="ECO:0007669"/>
    <property type="project" value="UniProtKB-EC"/>
</dbReference>
<dbReference type="GO" id="GO:0032259">
    <property type="term" value="P:methylation"/>
    <property type="evidence" value="ECO:0007669"/>
    <property type="project" value="UniProtKB-KW"/>
</dbReference>